<dbReference type="EMBL" id="OZ035823">
    <property type="protein sequence ID" value="CAL1568999.1"/>
    <property type="molecule type" value="Genomic_DNA"/>
</dbReference>
<keyword evidence="3" id="KW-1185">Reference proteome</keyword>
<sequence length="181" mass="19802">MLDNDWSADTASFCSVCRTTVQADIVFLVDESWSVGLSSFSRVKDFISAVVSYFPDHVVGSEGVRFGVTVFGDIPRMQIALTDYSSREDVLKAVKELTYEGGSRKMAVALKYLVDNVFSAAIVRDHAPKITVLITNGRSDDQIGSAAQKVVDNGISLFAIGESLLAEVIQQQYRVLNPNKI</sequence>
<dbReference type="InterPro" id="IPR002035">
    <property type="entry name" value="VWF_A"/>
</dbReference>
<dbReference type="PANTHER" id="PTHR24020:SF88">
    <property type="entry name" value="COLLAGEN ALPHA-1(VII) CHAIN"/>
    <property type="match status" value="1"/>
</dbReference>
<name>A0AAV2J1I8_KNICA</name>
<dbReference type="Pfam" id="PF00092">
    <property type="entry name" value="VWA"/>
    <property type="match status" value="1"/>
</dbReference>
<organism evidence="2 3">
    <name type="scientific">Knipowitschia caucasica</name>
    <name type="common">Caucasian dwarf goby</name>
    <name type="synonym">Pomatoschistus caucasicus</name>
    <dbReference type="NCBI Taxonomy" id="637954"/>
    <lineage>
        <taxon>Eukaryota</taxon>
        <taxon>Metazoa</taxon>
        <taxon>Chordata</taxon>
        <taxon>Craniata</taxon>
        <taxon>Vertebrata</taxon>
        <taxon>Euteleostomi</taxon>
        <taxon>Actinopterygii</taxon>
        <taxon>Neopterygii</taxon>
        <taxon>Teleostei</taxon>
        <taxon>Neoteleostei</taxon>
        <taxon>Acanthomorphata</taxon>
        <taxon>Gobiaria</taxon>
        <taxon>Gobiiformes</taxon>
        <taxon>Gobioidei</taxon>
        <taxon>Gobiidae</taxon>
        <taxon>Gobiinae</taxon>
        <taxon>Knipowitschia</taxon>
    </lineage>
</organism>
<dbReference type="PRINTS" id="PR00453">
    <property type="entry name" value="VWFADOMAIN"/>
</dbReference>
<dbReference type="SMART" id="SM00327">
    <property type="entry name" value="VWA"/>
    <property type="match status" value="1"/>
</dbReference>
<evidence type="ECO:0000313" key="3">
    <source>
        <dbReference type="Proteomes" id="UP001497482"/>
    </source>
</evidence>
<dbReference type="PROSITE" id="PS50234">
    <property type="entry name" value="VWFA"/>
    <property type="match status" value="1"/>
</dbReference>
<dbReference type="InterPro" id="IPR036465">
    <property type="entry name" value="vWFA_dom_sf"/>
</dbReference>
<dbReference type="SUPFAM" id="SSF53300">
    <property type="entry name" value="vWA-like"/>
    <property type="match status" value="1"/>
</dbReference>
<evidence type="ECO:0000313" key="2">
    <source>
        <dbReference type="EMBL" id="CAL1568999.1"/>
    </source>
</evidence>
<gene>
    <name evidence="2" type="ORF">KC01_LOCUS1513</name>
</gene>
<dbReference type="Proteomes" id="UP001497482">
    <property type="component" value="Chromosome 1"/>
</dbReference>
<accession>A0AAV2J1I8</accession>
<reference evidence="2 3" key="1">
    <citation type="submission" date="2024-04" db="EMBL/GenBank/DDBJ databases">
        <authorList>
            <person name="Waldvogel A.-M."/>
            <person name="Schoenle A."/>
        </authorList>
    </citation>
    <scope>NUCLEOTIDE SEQUENCE [LARGE SCALE GENOMIC DNA]</scope>
</reference>
<evidence type="ECO:0000259" key="1">
    <source>
        <dbReference type="PROSITE" id="PS50234"/>
    </source>
</evidence>
<proteinExistence type="predicted"/>
<protein>
    <recommendedName>
        <fullName evidence="1">VWFA domain-containing protein</fullName>
    </recommendedName>
</protein>
<dbReference type="PANTHER" id="PTHR24020">
    <property type="entry name" value="COLLAGEN ALPHA"/>
    <property type="match status" value="1"/>
</dbReference>
<dbReference type="InterPro" id="IPR050525">
    <property type="entry name" value="ECM_Assembly_Org"/>
</dbReference>
<dbReference type="Gene3D" id="3.40.50.410">
    <property type="entry name" value="von Willebrand factor, type A domain"/>
    <property type="match status" value="1"/>
</dbReference>
<dbReference type="AlphaFoldDB" id="A0AAV2J1I8"/>
<feature type="domain" description="VWFA" evidence="1">
    <location>
        <begin position="24"/>
        <end position="161"/>
    </location>
</feature>